<dbReference type="Gene3D" id="2.60.120.260">
    <property type="entry name" value="Galactose-binding domain-like"/>
    <property type="match status" value="1"/>
</dbReference>
<dbReference type="Pfam" id="PF00754">
    <property type="entry name" value="F5_F8_type_C"/>
    <property type="match status" value="1"/>
</dbReference>
<dbReference type="PANTHER" id="PTHR35889:SF3">
    <property type="entry name" value="F-BOX DOMAIN-CONTAINING PROTEIN"/>
    <property type="match status" value="1"/>
</dbReference>
<evidence type="ECO:0000256" key="3">
    <source>
        <dbReference type="ARBA" id="ARBA00023004"/>
    </source>
</evidence>
<dbReference type="Pfam" id="PF07583">
    <property type="entry name" value="PSCyt2"/>
    <property type="match status" value="1"/>
</dbReference>
<evidence type="ECO:0000313" key="8">
    <source>
        <dbReference type="EMBL" id="NNJ26350.1"/>
    </source>
</evidence>
<dbReference type="Proteomes" id="UP000609651">
    <property type="component" value="Unassembled WGS sequence"/>
</dbReference>
<dbReference type="InterPro" id="IPR011429">
    <property type="entry name" value="Cyt_c_Planctomycete-type"/>
</dbReference>
<protein>
    <recommendedName>
        <fullName evidence="10">DUF1553 domain-containing protein</fullName>
    </recommendedName>
</protein>
<evidence type="ECO:0000256" key="5">
    <source>
        <dbReference type="SAM" id="SignalP"/>
    </source>
</evidence>
<dbReference type="InterPro" id="IPR009056">
    <property type="entry name" value="Cyt_c-like_dom"/>
</dbReference>
<reference evidence="8 9" key="1">
    <citation type="journal article" date="2020" name="Syst. Appl. Microbiol.">
        <title>Alienimonas chondri sp. nov., a novel planctomycete isolated from the biofilm of the red alga Chondrus crispus.</title>
        <authorList>
            <person name="Vitorino I."/>
            <person name="Albuquerque L."/>
            <person name="Wiegand S."/>
            <person name="Kallscheuer N."/>
            <person name="da Costa M.S."/>
            <person name="Lobo-da-Cunha A."/>
            <person name="Jogler C."/>
            <person name="Lage O.M."/>
        </authorList>
    </citation>
    <scope>NUCLEOTIDE SEQUENCE [LARGE SCALE GENOMIC DNA]</scope>
    <source>
        <strain evidence="8 9">LzC2</strain>
    </source>
</reference>
<accession>A0ABX1VE30</accession>
<proteinExistence type="predicted"/>
<sequence>MTAAFRGAVAALVVVAARPAPAGEEIDFARDVAPILETRCVRCHDPANRKGELSLATADDLVSLGYVVPGDARGSHLLDVVRPSDDGPPTMPKESAPLSEEEVAILTAWVEAGAVWPAGVVIKERAATDKSFWSLRPLVDPEPPAPEGLPEAWAANLIDRFVFAKLREAGLEPNPSADRRTLVRRATYDLTGLPPTPEEVEAFVADPSPDAYERLIDRLLDSPRYGERWGRHWLDVARFGESNGYERNVLIDGLWPYRDYVIRSFNEDKPFDRFVLEQLAGDVLGPGDPSVEVGTSFLVCGPYDDVGNQDAAAAAVIRANAIDDMIRATSEAFLGLTVGCARCHDHKFDPITQADYYRFYAAFAGVRHGAREIATPEQRGERDAALAPLVARRGALETRRSEFVAAIAARAEAHAAEREAGWTRPPADRGGVEERFEATGAKFVRLVVTGTDRSPATPSNFRVDEFEVYSAGPDPRNVALASAGGRATGASRRADDFQEAYAAALAIDGRPSTRWHAHGPTLTVEFAAPATIDRVVFSADRERLRPSEPFAAEYRIEVSADGERWTPVADSSDRKPLGDAHRRHRLFEAEITPGERSRVAEFDAELAEVGRLIAAVPTFPSWWVGTFSLPEDRDVHVFLGGDPQRPGDPVAPSSPTVLSEVTTGYQLDADAPEPDRRLALARWIVRDDNPLTPRVLANRLWRYHFGAGLVATPSDFGDMGGRPSHPALLDWLAARLRTDGWRLKPLHRRIMLSQTYRQSSAWRPGAAADDSDDRLLWRFPPRRLAAEEVRDTILTVSGKLDLRAGGPGFRLYRYLQDNVSTYVPLDEHGPETYRRAVYHQNARAASVDLLAEFDCPDNAFAVPNRSSTTTPLQALTLLNHSFTLDMSGHLADRLEREAGAEPAAQVDRAFALCFGRRPDDAERGAAVTLVVDHGLPAFCRAMLNSTELLHID</sequence>
<dbReference type="InterPro" id="IPR000421">
    <property type="entry name" value="FA58C"/>
</dbReference>
<evidence type="ECO:0000313" key="9">
    <source>
        <dbReference type="Proteomes" id="UP000609651"/>
    </source>
</evidence>
<feature type="signal peptide" evidence="5">
    <location>
        <begin position="1"/>
        <end position="22"/>
    </location>
</feature>
<keyword evidence="5" id="KW-0732">Signal</keyword>
<evidence type="ECO:0000259" key="6">
    <source>
        <dbReference type="PROSITE" id="PS50022"/>
    </source>
</evidence>
<keyword evidence="9" id="KW-1185">Reference proteome</keyword>
<dbReference type="EMBL" id="WTPX01000074">
    <property type="protein sequence ID" value="NNJ26350.1"/>
    <property type="molecule type" value="Genomic_DNA"/>
</dbReference>
<evidence type="ECO:0000256" key="4">
    <source>
        <dbReference type="PROSITE-ProRule" id="PRU00433"/>
    </source>
</evidence>
<keyword evidence="1 4" id="KW-0349">Heme</keyword>
<dbReference type="Pfam" id="PF07635">
    <property type="entry name" value="PSCyt1"/>
    <property type="match status" value="1"/>
</dbReference>
<dbReference type="PROSITE" id="PS50022">
    <property type="entry name" value="FA58C_3"/>
    <property type="match status" value="1"/>
</dbReference>
<dbReference type="InterPro" id="IPR008979">
    <property type="entry name" value="Galactose-bd-like_sf"/>
</dbReference>
<dbReference type="SUPFAM" id="SSF49785">
    <property type="entry name" value="Galactose-binding domain-like"/>
    <property type="match status" value="1"/>
</dbReference>
<dbReference type="SUPFAM" id="SSF46626">
    <property type="entry name" value="Cytochrome c"/>
    <property type="match status" value="1"/>
</dbReference>
<dbReference type="RefSeq" id="WP_171187296.1">
    <property type="nucleotide sequence ID" value="NZ_WTPX01000074.1"/>
</dbReference>
<dbReference type="PROSITE" id="PS51007">
    <property type="entry name" value="CYTC"/>
    <property type="match status" value="1"/>
</dbReference>
<feature type="chain" id="PRO_5046836307" description="DUF1553 domain-containing protein" evidence="5">
    <location>
        <begin position="23"/>
        <end position="952"/>
    </location>
</feature>
<evidence type="ECO:0008006" key="10">
    <source>
        <dbReference type="Google" id="ProtNLM"/>
    </source>
</evidence>
<organism evidence="8 9">
    <name type="scientific">Alienimonas chondri</name>
    <dbReference type="NCBI Taxonomy" id="2681879"/>
    <lineage>
        <taxon>Bacteria</taxon>
        <taxon>Pseudomonadati</taxon>
        <taxon>Planctomycetota</taxon>
        <taxon>Planctomycetia</taxon>
        <taxon>Planctomycetales</taxon>
        <taxon>Planctomycetaceae</taxon>
        <taxon>Alienimonas</taxon>
    </lineage>
</organism>
<dbReference type="InterPro" id="IPR022655">
    <property type="entry name" value="DUF1553"/>
</dbReference>
<dbReference type="PANTHER" id="PTHR35889">
    <property type="entry name" value="CYCLOINULO-OLIGOSACCHARIDE FRUCTANOTRANSFERASE-RELATED"/>
    <property type="match status" value="1"/>
</dbReference>
<evidence type="ECO:0000259" key="7">
    <source>
        <dbReference type="PROSITE" id="PS51007"/>
    </source>
</evidence>
<keyword evidence="2 4" id="KW-0479">Metal-binding</keyword>
<name>A0ABX1VE30_9PLAN</name>
<evidence type="ECO:0000256" key="2">
    <source>
        <dbReference type="ARBA" id="ARBA00022723"/>
    </source>
</evidence>
<comment type="caution">
    <text evidence="8">The sequence shown here is derived from an EMBL/GenBank/DDBJ whole genome shotgun (WGS) entry which is preliminary data.</text>
</comment>
<dbReference type="InterPro" id="IPR036909">
    <property type="entry name" value="Cyt_c-like_dom_sf"/>
</dbReference>
<evidence type="ECO:0000256" key="1">
    <source>
        <dbReference type="ARBA" id="ARBA00022617"/>
    </source>
</evidence>
<dbReference type="InterPro" id="IPR011444">
    <property type="entry name" value="DUF1549"/>
</dbReference>
<feature type="domain" description="F5/8 type C" evidence="6">
    <location>
        <begin position="470"/>
        <end position="621"/>
    </location>
</feature>
<dbReference type="Pfam" id="PF07587">
    <property type="entry name" value="PSD1"/>
    <property type="match status" value="1"/>
</dbReference>
<feature type="domain" description="Cytochrome c" evidence="7">
    <location>
        <begin position="18"/>
        <end position="114"/>
    </location>
</feature>
<gene>
    <name evidence="8" type="ORF">LzC2_24330</name>
</gene>
<keyword evidence="3 4" id="KW-0408">Iron</keyword>